<keyword evidence="2" id="KW-0472">Membrane</keyword>
<feature type="compositionally biased region" description="Basic and acidic residues" evidence="1">
    <location>
        <begin position="1"/>
        <end position="15"/>
    </location>
</feature>
<feature type="region of interest" description="Disordered" evidence="1">
    <location>
        <begin position="1"/>
        <end position="33"/>
    </location>
</feature>
<comment type="caution">
    <text evidence="4">The sequence shown here is derived from an EMBL/GenBank/DDBJ whole genome shotgun (WGS) entry which is preliminary data.</text>
</comment>
<keyword evidence="2" id="KW-0812">Transmembrane</keyword>
<evidence type="ECO:0000313" key="4">
    <source>
        <dbReference type="EMBL" id="GEM90719.1"/>
    </source>
</evidence>
<dbReference type="Pfam" id="PF07693">
    <property type="entry name" value="KAP_NTPase"/>
    <property type="match status" value="1"/>
</dbReference>
<dbReference type="Proteomes" id="UP000321827">
    <property type="component" value="Unassembled WGS sequence"/>
</dbReference>
<dbReference type="InterPro" id="IPR027417">
    <property type="entry name" value="P-loop_NTPase"/>
</dbReference>
<evidence type="ECO:0000256" key="2">
    <source>
        <dbReference type="SAM" id="Phobius"/>
    </source>
</evidence>
<sequence>MKMEKNKKVTTKQERCPTQLLEDNPSQEDTLGGGHARTAQALADLVLSTTGGKAVALFGNWGSGKSTVVRLFQKEVEENPDTKVFVFDAWAHEGDPLRRSFLERLKSFLETSGWIKGKALEEINNQIDELTGRKEESQSRTDTVVTYEGKWIGASLALGVPLGAALLSSQPVFLAPTWFAALSLVAIFSPVLVATYFGFRSRPRKRTWEFPSLVSQNIHTTRTSTVRSPEPTSVEFEARFKDMLDRALTGDRRLVIVVDNLDRLPNEQARSVWATMRTFFEVRDKPWSHRLWVIVPADPSAVPHLWLGGGDDAIQEASEGNPGRDVAEVFVSKFFQARFYVPPPVLSDWKPFFFDMLGKAFPSHDEEDFYPIYRVYRDLVLKQDRPPTPRSLKQFVNLIGSQHRTWQDEIPLPLQALYVALREELAKNPRQALTDKEPEVRKIFPEAENWKAHVLSQHFNVAPEKALQVLFLEDIRKGLDSATDVGLKEVAELLEPKALATLLGEALAEAGEWVNKTPERLARSALAIHEIRGALPDAEREHLLSQLRARAAQASEWAVWDNEVAQGLLVLIASASTDDEKQDLVRAILNGVEVHSGNDEDGGAKKIANTATYLADFLNQLKDRLNLDVPDGFHFPVQEPADWIPALSAIDPWGFDEEIKKPFFPTPSDLPKVLNELATRAGQGTFGMIEARAVRALSDGEPSSELSWQGLINNLDIRLATSEQYPDGRLRAMMYALLQLEPIAPRAKGVLDKLVSNWFLFHHLSVVEDKRTLATLLLPLIALNPAGQFRSQGGQANQGLQKFRSLLQSPEQVDLKELARILIELAKRGSETFSIENVVQAAASSSDAKKLVVDLLDIVEQEYPGEDFYPDLLLEHGDSLSELLEKDALGEKYRKYQRQVIERMLNEGFDLDRLPLYERLLQVAEEPQLARFGDLLRSGFEGQTKDVWLDFIRQGDTSVTMHILRALDQRGFPPHLDHKLADAIEDAAASLLHNEEGEYDPSIVKEYWKFLDDVARRILAVRLAGRISELLIENREKSAEEFLEAAGDEILYAVEKVKPEDLNNLLLAWLPKALQRLSKDELEWLVKLFLKLRDRVPSLNQDVLKEALERIEAAHKELEDKGSADEGLRELLTELRNRFGQR</sequence>
<dbReference type="AlphaFoldDB" id="A0A511RM47"/>
<gene>
    <name evidence="4" type="ORF">ODE01S_21530</name>
</gene>
<name>A0A511RM47_9DEIN</name>
<keyword evidence="2" id="KW-1133">Transmembrane helix</keyword>
<dbReference type="OrthoDB" id="9094969at2"/>
<dbReference type="InterPro" id="IPR011646">
    <property type="entry name" value="KAP_P-loop"/>
</dbReference>
<proteinExistence type="predicted"/>
<feature type="transmembrane region" description="Helical" evidence="2">
    <location>
        <begin position="178"/>
        <end position="199"/>
    </location>
</feature>
<evidence type="ECO:0000313" key="5">
    <source>
        <dbReference type="Proteomes" id="UP000321827"/>
    </source>
</evidence>
<dbReference type="SUPFAM" id="SSF52540">
    <property type="entry name" value="P-loop containing nucleoside triphosphate hydrolases"/>
    <property type="match status" value="1"/>
</dbReference>
<dbReference type="EMBL" id="BJXN01000019">
    <property type="protein sequence ID" value="GEM90719.1"/>
    <property type="molecule type" value="Genomic_DNA"/>
</dbReference>
<accession>A0A511RM47</accession>
<feature type="domain" description="KAP NTPase" evidence="3">
    <location>
        <begin position="38"/>
        <end position="403"/>
    </location>
</feature>
<protein>
    <recommendedName>
        <fullName evidence="3">KAP NTPase domain-containing protein</fullName>
    </recommendedName>
</protein>
<organism evidence="4 5">
    <name type="scientific">Oceanithermus desulfurans NBRC 100063</name>
    <dbReference type="NCBI Taxonomy" id="1227550"/>
    <lineage>
        <taxon>Bacteria</taxon>
        <taxon>Thermotogati</taxon>
        <taxon>Deinococcota</taxon>
        <taxon>Deinococci</taxon>
        <taxon>Thermales</taxon>
        <taxon>Thermaceae</taxon>
        <taxon>Oceanithermus</taxon>
    </lineage>
</organism>
<evidence type="ECO:0000256" key="1">
    <source>
        <dbReference type="SAM" id="MobiDB-lite"/>
    </source>
</evidence>
<evidence type="ECO:0000259" key="3">
    <source>
        <dbReference type="Pfam" id="PF07693"/>
    </source>
</evidence>
<reference evidence="4 5" key="1">
    <citation type="submission" date="2019-07" db="EMBL/GenBank/DDBJ databases">
        <title>Whole genome shotgun sequence of Oceanithermus desulfurans NBRC 100063.</title>
        <authorList>
            <person name="Hosoyama A."/>
            <person name="Uohara A."/>
            <person name="Ohji S."/>
            <person name="Ichikawa N."/>
        </authorList>
    </citation>
    <scope>NUCLEOTIDE SEQUENCE [LARGE SCALE GENOMIC DNA]</scope>
    <source>
        <strain evidence="4 5">NBRC 100063</strain>
    </source>
</reference>